<dbReference type="SUPFAM" id="SSF52206">
    <property type="entry name" value="Hypothetical protein MTH538"/>
    <property type="match status" value="1"/>
</dbReference>
<evidence type="ECO:0000313" key="2">
    <source>
        <dbReference type="EMBL" id="OLN23867.1"/>
    </source>
</evidence>
<dbReference type="EMBL" id="MSDU01000004">
    <property type="protein sequence ID" value="OLN23867.1"/>
    <property type="molecule type" value="Genomic_DNA"/>
</dbReference>
<feature type="domain" description="Thoeris protein ThsB TIR-like" evidence="1">
    <location>
        <begin position="6"/>
        <end position="104"/>
    </location>
</feature>
<comment type="caution">
    <text evidence="2">The sequence shown here is derived from an EMBL/GenBank/DDBJ whole genome shotgun (WGS) entry which is preliminary data.</text>
</comment>
<dbReference type="AlphaFoldDB" id="A0A1Q8Q953"/>
<dbReference type="Gene3D" id="3.40.50.11200">
    <property type="match status" value="1"/>
</dbReference>
<organism evidence="2 3">
    <name type="scientific">Domibacillus antri</name>
    <dbReference type="NCBI Taxonomy" id="1714264"/>
    <lineage>
        <taxon>Bacteria</taxon>
        <taxon>Bacillati</taxon>
        <taxon>Bacillota</taxon>
        <taxon>Bacilli</taxon>
        <taxon>Bacillales</taxon>
        <taxon>Bacillaceae</taxon>
        <taxon>Domibacillus</taxon>
    </lineage>
</organism>
<dbReference type="InterPro" id="IPR015032">
    <property type="entry name" value="ThsB__TIR-like_domain"/>
</dbReference>
<dbReference type="RefSeq" id="WP_075397178.1">
    <property type="nucleotide sequence ID" value="NZ_MSDU01000004.1"/>
</dbReference>
<name>A0A1Q8Q953_9BACI</name>
<dbReference type="Proteomes" id="UP000185568">
    <property type="component" value="Unassembled WGS sequence"/>
</dbReference>
<dbReference type="OrthoDB" id="9811746at2"/>
<dbReference type="Pfam" id="PF08937">
    <property type="entry name" value="ThsB_TIR"/>
    <property type="match status" value="1"/>
</dbReference>
<evidence type="ECO:0000313" key="3">
    <source>
        <dbReference type="Proteomes" id="UP000185568"/>
    </source>
</evidence>
<dbReference type="InterPro" id="IPR036490">
    <property type="entry name" value="ThsB_TIR-like_sf"/>
</dbReference>
<reference evidence="2 3" key="1">
    <citation type="submission" date="2016-12" db="EMBL/GenBank/DDBJ databases">
        <title>Domibacillus antri genome sequencing.</title>
        <authorList>
            <person name="Verma A."/>
            <person name="Krishnamurthi S."/>
        </authorList>
    </citation>
    <scope>NUCLEOTIDE SEQUENCE [LARGE SCALE GENOMIC DNA]</scope>
    <source>
        <strain evidence="2 3">XD80</strain>
    </source>
</reference>
<evidence type="ECO:0000259" key="1">
    <source>
        <dbReference type="Pfam" id="PF08937"/>
    </source>
</evidence>
<proteinExistence type="predicted"/>
<protein>
    <recommendedName>
        <fullName evidence="1">Thoeris protein ThsB TIR-like domain-containing protein</fullName>
    </recommendedName>
</protein>
<dbReference type="STRING" id="1714264.BTO30_02695"/>
<gene>
    <name evidence="2" type="ORF">BTO30_02695</name>
</gene>
<accession>A0A1Q8Q953</accession>
<sequence length="133" mass="14986">MAKKVFVSYKSNTEDTTYKNLLVAWSKSDKEHFDLKFNDTSVGVSINSANAAYIKSVIKARIKDSKVFLMIIGKNTHKSEWCSWEIEKAVELNKKIVAVKIDSDYTTPSGLYGIGTKFVGSFKYESIKKAIDD</sequence>
<keyword evidence="3" id="KW-1185">Reference proteome</keyword>